<dbReference type="SUPFAM" id="SSF54534">
    <property type="entry name" value="FKBP-like"/>
    <property type="match status" value="1"/>
</dbReference>
<name>A0A315ZD33_SEDFL</name>
<keyword evidence="3" id="KW-1185">Reference proteome</keyword>
<gene>
    <name evidence="2" type="ORF">BC781_102576</name>
</gene>
<evidence type="ECO:0000313" key="2">
    <source>
        <dbReference type="EMBL" id="PWJ43029.1"/>
    </source>
</evidence>
<organism evidence="2 3">
    <name type="scientific">Sediminitomix flava</name>
    <dbReference type="NCBI Taxonomy" id="379075"/>
    <lineage>
        <taxon>Bacteria</taxon>
        <taxon>Pseudomonadati</taxon>
        <taxon>Bacteroidota</taxon>
        <taxon>Cytophagia</taxon>
        <taxon>Cytophagales</taxon>
        <taxon>Flammeovirgaceae</taxon>
        <taxon>Sediminitomix</taxon>
    </lineage>
</organism>
<reference evidence="2 3" key="1">
    <citation type="submission" date="2018-03" db="EMBL/GenBank/DDBJ databases">
        <title>Genomic Encyclopedia of Archaeal and Bacterial Type Strains, Phase II (KMG-II): from individual species to whole genera.</title>
        <authorList>
            <person name="Goeker M."/>
        </authorList>
    </citation>
    <scope>NUCLEOTIDE SEQUENCE [LARGE SCALE GENOMIC DNA]</scope>
    <source>
        <strain evidence="2 3">DSM 28229</strain>
    </source>
</reference>
<feature type="compositionally biased region" description="Basic and acidic residues" evidence="1">
    <location>
        <begin position="38"/>
        <end position="54"/>
    </location>
</feature>
<comment type="caution">
    <text evidence="2">The sequence shown here is derived from an EMBL/GenBank/DDBJ whole genome shotgun (WGS) entry which is preliminary data.</text>
</comment>
<keyword evidence="2" id="KW-0251">Elongation factor</keyword>
<sequence length="152" mass="16995">MDSTAIKQEILEKCLEIHEQRIAHAQQAMESAQASANAEERSTAGDKHDTSRAMSHITRELNAEQLNELLETKKDLLQLNIQDEQTIIRKGAIVKTSHGNFFIAIHVGPVEFEGDTYFVISPKAPIAKVLLGKSVGESFDFNKQNFTINEVF</sequence>
<accession>A0A315ZD33</accession>
<keyword evidence="2" id="KW-0648">Protein biosynthesis</keyword>
<proteinExistence type="predicted"/>
<evidence type="ECO:0000256" key="1">
    <source>
        <dbReference type="SAM" id="MobiDB-lite"/>
    </source>
</evidence>
<dbReference type="RefSeq" id="WP_109617227.1">
    <property type="nucleotide sequence ID" value="NZ_QGDO01000002.1"/>
</dbReference>
<dbReference type="Proteomes" id="UP000245535">
    <property type="component" value="Unassembled WGS sequence"/>
</dbReference>
<evidence type="ECO:0000313" key="3">
    <source>
        <dbReference type="Proteomes" id="UP000245535"/>
    </source>
</evidence>
<dbReference type="EMBL" id="QGDO01000002">
    <property type="protein sequence ID" value="PWJ43029.1"/>
    <property type="molecule type" value="Genomic_DNA"/>
</dbReference>
<protein>
    <submittedName>
        <fullName evidence="2">GreA/GreB family transcription elongation factor</fullName>
    </submittedName>
</protein>
<feature type="compositionally biased region" description="Low complexity" evidence="1">
    <location>
        <begin position="26"/>
        <end position="37"/>
    </location>
</feature>
<dbReference type="GO" id="GO:0003746">
    <property type="term" value="F:translation elongation factor activity"/>
    <property type="evidence" value="ECO:0007669"/>
    <property type="project" value="UniProtKB-KW"/>
</dbReference>
<dbReference type="AlphaFoldDB" id="A0A315ZD33"/>
<dbReference type="OrthoDB" id="667380at2"/>
<feature type="region of interest" description="Disordered" evidence="1">
    <location>
        <begin position="26"/>
        <end position="54"/>
    </location>
</feature>